<organism evidence="1 2">
    <name type="scientific">Ixodes persulcatus</name>
    <name type="common">Taiga tick</name>
    <dbReference type="NCBI Taxonomy" id="34615"/>
    <lineage>
        <taxon>Eukaryota</taxon>
        <taxon>Metazoa</taxon>
        <taxon>Ecdysozoa</taxon>
        <taxon>Arthropoda</taxon>
        <taxon>Chelicerata</taxon>
        <taxon>Arachnida</taxon>
        <taxon>Acari</taxon>
        <taxon>Parasitiformes</taxon>
        <taxon>Ixodida</taxon>
        <taxon>Ixodoidea</taxon>
        <taxon>Ixodidae</taxon>
        <taxon>Ixodinae</taxon>
        <taxon>Ixodes</taxon>
    </lineage>
</organism>
<evidence type="ECO:0000313" key="2">
    <source>
        <dbReference type="Proteomes" id="UP000805193"/>
    </source>
</evidence>
<dbReference type="Proteomes" id="UP000805193">
    <property type="component" value="Unassembled WGS sequence"/>
</dbReference>
<feature type="non-terminal residue" evidence="1">
    <location>
        <position position="1"/>
    </location>
</feature>
<comment type="caution">
    <text evidence="1">The sequence shown here is derived from an EMBL/GenBank/DDBJ whole genome shotgun (WGS) entry which is preliminary data.</text>
</comment>
<proteinExistence type="predicted"/>
<keyword evidence="2" id="KW-1185">Reference proteome</keyword>
<name>A0AC60QJ49_IXOPE</name>
<dbReference type="EMBL" id="JABSTQ010008529">
    <property type="protein sequence ID" value="KAG0434405.1"/>
    <property type="molecule type" value="Genomic_DNA"/>
</dbReference>
<gene>
    <name evidence="1" type="ORF">HPB47_019132</name>
</gene>
<reference evidence="1 2" key="1">
    <citation type="journal article" date="2020" name="Cell">
        <title>Large-Scale Comparative Analyses of Tick Genomes Elucidate Their Genetic Diversity and Vector Capacities.</title>
        <authorList>
            <consortium name="Tick Genome and Microbiome Consortium (TIGMIC)"/>
            <person name="Jia N."/>
            <person name="Wang J."/>
            <person name="Shi W."/>
            <person name="Du L."/>
            <person name="Sun Y."/>
            <person name="Zhan W."/>
            <person name="Jiang J.F."/>
            <person name="Wang Q."/>
            <person name="Zhang B."/>
            <person name="Ji P."/>
            <person name="Bell-Sakyi L."/>
            <person name="Cui X.M."/>
            <person name="Yuan T.T."/>
            <person name="Jiang B.G."/>
            <person name="Yang W.F."/>
            <person name="Lam T.T."/>
            <person name="Chang Q.C."/>
            <person name="Ding S.J."/>
            <person name="Wang X.J."/>
            <person name="Zhu J.G."/>
            <person name="Ruan X.D."/>
            <person name="Zhao L."/>
            <person name="Wei J.T."/>
            <person name="Ye R.Z."/>
            <person name="Que T.C."/>
            <person name="Du C.H."/>
            <person name="Zhou Y.H."/>
            <person name="Cheng J.X."/>
            <person name="Dai P.F."/>
            <person name="Guo W.B."/>
            <person name="Han X.H."/>
            <person name="Huang E.J."/>
            <person name="Li L.F."/>
            <person name="Wei W."/>
            <person name="Gao Y.C."/>
            <person name="Liu J.Z."/>
            <person name="Shao H.Z."/>
            <person name="Wang X."/>
            <person name="Wang C.C."/>
            <person name="Yang T.C."/>
            <person name="Huo Q.B."/>
            <person name="Li W."/>
            <person name="Chen H.Y."/>
            <person name="Chen S.E."/>
            <person name="Zhou L.G."/>
            <person name="Ni X.B."/>
            <person name="Tian J.H."/>
            <person name="Sheng Y."/>
            <person name="Liu T."/>
            <person name="Pan Y.S."/>
            <person name="Xia L.Y."/>
            <person name="Li J."/>
            <person name="Zhao F."/>
            <person name="Cao W.C."/>
        </authorList>
    </citation>
    <scope>NUCLEOTIDE SEQUENCE [LARGE SCALE GENOMIC DNA]</scope>
    <source>
        <strain evidence="1">Iper-2018</strain>
    </source>
</reference>
<accession>A0AC60QJ49</accession>
<sequence>HTSVDWVSDLQWRNHPRREQGGTLVTISEPFAEELRLLWLLCDVPKICRVAHERGQLHGEKADTYRITRINRVGERDLKRAMAL</sequence>
<protein>
    <submittedName>
        <fullName evidence="1">Uncharacterized protein</fullName>
    </submittedName>
</protein>
<evidence type="ECO:0000313" key="1">
    <source>
        <dbReference type="EMBL" id="KAG0434405.1"/>
    </source>
</evidence>
<feature type="non-terminal residue" evidence="1">
    <location>
        <position position="84"/>
    </location>
</feature>